<keyword evidence="1" id="KW-0472">Membrane</keyword>
<protein>
    <recommendedName>
        <fullName evidence="4">EamA domain-containing protein</fullName>
    </recommendedName>
</protein>
<proteinExistence type="predicted"/>
<dbReference type="Proteomes" id="UP001235343">
    <property type="component" value="Unassembled WGS sequence"/>
</dbReference>
<evidence type="ECO:0000313" key="3">
    <source>
        <dbReference type="Proteomes" id="UP001235343"/>
    </source>
</evidence>
<feature type="transmembrane region" description="Helical" evidence="1">
    <location>
        <begin position="130"/>
        <end position="148"/>
    </location>
</feature>
<dbReference type="EMBL" id="JASTZU010000063">
    <property type="protein sequence ID" value="MDL4843245.1"/>
    <property type="molecule type" value="Genomic_DNA"/>
</dbReference>
<sequence>MELSEMRNKLSVSGKNGIGFLLSAVVIWSIITVIFLQPIETYQKNIFMLFSTGLMFPLSIGISTLLKADWKFKDIPLGNLGMYLNVAQIIYFPILIWAIVKNPEVAVIFFAIIVGAHFFPYGWLYDAKAYYIMAPLISVIIMTVGLYLVEAKLWLIPLCMVVLFLILILLVYIDYKKKFNHAH</sequence>
<comment type="caution">
    <text evidence="2">The sequence shown here is derived from an EMBL/GenBank/DDBJ whole genome shotgun (WGS) entry which is preliminary data.</text>
</comment>
<evidence type="ECO:0008006" key="4">
    <source>
        <dbReference type="Google" id="ProtNLM"/>
    </source>
</evidence>
<feature type="transmembrane region" description="Helical" evidence="1">
    <location>
        <begin position="20"/>
        <end position="39"/>
    </location>
</feature>
<dbReference type="InterPro" id="IPR053824">
    <property type="entry name" value="DUF7010"/>
</dbReference>
<evidence type="ECO:0000313" key="2">
    <source>
        <dbReference type="EMBL" id="MDL4843245.1"/>
    </source>
</evidence>
<organism evidence="2 3">
    <name type="scientific">Aquibacillus rhizosphaerae</name>
    <dbReference type="NCBI Taxonomy" id="3051431"/>
    <lineage>
        <taxon>Bacteria</taxon>
        <taxon>Bacillati</taxon>
        <taxon>Bacillota</taxon>
        <taxon>Bacilli</taxon>
        <taxon>Bacillales</taxon>
        <taxon>Bacillaceae</taxon>
        <taxon>Aquibacillus</taxon>
    </lineage>
</organism>
<feature type="transmembrane region" description="Helical" evidence="1">
    <location>
        <begin position="154"/>
        <end position="173"/>
    </location>
</feature>
<feature type="transmembrane region" description="Helical" evidence="1">
    <location>
        <begin position="80"/>
        <end position="99"/>
    </location>
</feature>
<feature type="transmembrane region" description="Helical" evidence="1">
    <location>
        <begin position="45"/>
        <end position="68"/>
    </location>
</feature>
<evidence type="ECO:0000256" key="1">
    <source>
        <dbReference type="SAM" id="Phobius"/>
    </source>
</evidence>
<dbReference type="Pfam" id="PF22765">
    <property type="entry name" value="DUF7010"/>
    <property type="match status" value="1"/>
</dbReference>
<keyword evidence="3" id="KW-1185">Reference proteome</keyword>
<reference evidence="2 3" key="1">
    <citation type="submission" date="2023-06" db="EMBL/GenBank/DDBJ databases">
        <title>Aquibacillus rhizosphaerae LR5S19.</title>
        <authorList>
            <person name="Sun J.-Q."/>
        </authorList>
    </citation>
    <scope>NUCLEOTIDE SEQUENCE [LARGE SCALE GENOMIC DNA]</scope>
    <source>
        <strain evidence="2 3">LR5S19</strain>
    </source>
</reference>
<name>A0ABT7LDJ1_9BACI</name>
<gene>
    <name evidence="2" type="ORF">QQS35_22680</name>
</gene>
<keyword evidence="1" id="KW-0812">Transmembrane</keyword>
<dbReference type="RefSeq" id="WP_285934542.1">
    <property type="nucleotide sequence ID" value="NZ_JASTZU010000063.1"/>
</dbReference>
<feature type="transmembrane region" description="Helical" evidence="1">
    <location>
        <begin position="105"/>
        <end position="123"/>
    </location>
</feature>
<accession>A0ABT7LDJ1</accession>
<keyword evidence="1" id="KW-1133">Transmembrane helix</keyword>